<dbReference type="InterPro" id="IPR015421">
    <property type="entry name" value="PyrdxlP-dep_Trfase_major"/>
</dbReference>
<dbReference type="EMBL" id="CP060712">
    <property type="protein sequence ID" value="QNN49915.1"/>
    <property type="molecule type" value="Genomic_DNA"/>
</dbReference>
<feature type="active site" description="Proton acceptor" evidence="2">
    <location>
        <position position="192"/>
    </location>
</feature>
<keyword evidence="3 4" id="KW-0663">Pyridoxal phosphate</keyword>
<dbReference type="SUPFAM" id="SSF53383">
    <property type="entry name" value="PLP-dependent transferases"/>
    <property type="match status" value="1"/>
</dbReference>
<keyword evidence="5" id="KW-0808">Transferase</keyword>
<evidence type="ECO:0000313" key="5">
    <source>
        <dbReference type="EMBL" id="QNN49915.1"/>
    </source>
</evidence>
<comment type="cofactor">
    <cofactor evidence="1">
        <name>pyridoxal 5'-phosphate</name>
        <dbReference type="ChEBI" id="CHEBI:597326"/>
    </cofactor>
</comment>
<dbReference type="GO" id="GO:0030170">
    <property type="term" value="F:pyridoxal phosphate binding"/>
    <property type="evidence" value="ECO:0007669"/>
    <property type="project" value="TreeGrafter"/>
</dbReference>
<dbReference type="PANTHER" id="PTHR30244">
    <property type="entry name" value="TRANSAMINASE"/>
    <property type="match status" value="1"/>
</dbReference>
<accession>A0A7G9R2U0</accession>
<evidence type="ECO:0000313" key="6">
    <source>
        <dbReference type="Proteomes" id="UP000515976"/>
    </source>
</evidence>
<proteinExistence type="inferred from homology"/>
<comment type="similarity">
    <text evidence="4">Belongs to the DegT/DnrJ/EryC1 family.</text>
</comment>
<dbReference type="Gene3D" id="3.40.640.10">
    <property type="entry name" value="Type I PLP-dependent aspartate aminotransferase-like (Major domain)"/>
    <property type="match status" value="1"/>
</dbReference>
<protein>
    <submittedName>
        <fullName evidence="5">DegT/DnrJ/EryC1/StrS family aminotransferase</fullName>
    </submittedName>
</protein>
<dbReference type="KEGG" id="pei:H9L10_02175"/>
<dbReference type="InterPro" id="IPR000653">
    <property type="entry name" value="DegT/StrS_aminotransferase"/>
</dbReference>
<dbReference type="Proteomes" id="UP000515976">
    <property type="component" value="Chromosome"/>
</dbReference>
<evidence type="ECO:0000256" key="3">
    <source>
        <dbReference type="PIRSR" id="PIRSR000390-2"/>
    </source>
</evidence>
<dbReference type="Pfam" id="PF01041">
    <property type="entry name" value="DegT_DnrJ_EryC1"/>
    <property type="match status" value="1"/>
</dbReference>
<keyword evidence="5" id="KW-0032">Aminotransferase</keyword>
<dbReference type="GO" id="GO:0008483">
    <property type="term" value="F:transaminase activity"/>
    <property type="evidence" value="ECO:0007669"/>
    <property type="project" value="UniProtKB-KW"/>
</dbReference>
<evidence type="ECO:0000256" key="2">
    <source>
        <dbReference type="PIRSR" id="PIRSR000390-1"/>
    </source>
</evidence>
<evidence type="ECO:0000256" key="1">
    <source>
        <dbReference type="ARBA" id="ARBA00001933"/>
    </source>
</evidence>
<evidence type="ECO:0000256" key="4">
    <source>
        <dbReference type="RuleBase" id="RU004508"/>
    </source>
</evidence>
<sequence>MPERIPFALPDITDAEVDAVTAVLRSRWLTSGAECQAFEREFAAAIGAEHALALNSCTAALHLSLEALGVGRGDLVFVPTYTFAASAEVVRYVGARPILVDVDPVTHNLDPDALRLAIEVSRHLGVAKAVIPVHFAGVACELDSLWEIAREFDLAVVEDAAHAFPASYAGAPIGTIPPDIRGTSCFSFYATKTITTGEGGMVTTNDPILAGRMRVMSLHGLSRQAWNRYSGGTWKYDIVAPGFKYNLTDLAAAMGRTQLGRALEMRDRRREIAERYTAAFSDLTSLETPVVPDNRVSAWHLYVLRLAAGASEAKRDQAIDMLSAAGIGTSMHFIPLHLHSYYRTTYGYTPQDLPVALDLYQRSLSLPGYSSMSDEEVERVIEAVRDMNDVLEP</sequence>
<dbReference type="AlphaFoldDB" id="A0A7G9R2U0"/>
<dbReference type="PANTHER" id="PTHR30244:SF34">
    <property type="entry name" value="DTDP-4-AMINO-4,6-DIDEOXYGALACTOSE TRANSAMINASE"/>
    <property type="match status" value="1"/>
</dbReference>
<feature type="modified residue" description="N6-(pyridoxal phosphate)lysine" evidence="3">
    <location>
        <position position="192"/>
    </location>
</feature>
<organism evidence="5 6">
    <name type="scientific">Phycicoccus endophyticus</name>
    <dbReference type="NCBI Taxonomy" id="1690220"/>
    <lineage>
        <taxon>Bacteria</taxon>
        <taxon>Bacillati</taxon>
        <taxon>Actinomycetota</taxon>
        <taxon>Actinomycetes</taxon>
        <taxon>Micrococcales</taxon>
        <taxon>Intrasporangiaceae</taxon>
        <taxon>Phycicoccus</taxon>
    </lineage>
</organism>
<dbReference type="InterPro" id="IPR015424">
    <property type="entry name" value="PyrdxlP-dep_Trfase"/>
</dbReference>
<dbReference type="InterPro" id="IPR015422">
    <property type="entry name" value="PyrdxlP-dep_Trfase_small"/>
</dbReference>
<name>A0A7G9R2U0_9MICO</name>
<dbReference type="Gene3D" id="3.90.1150.10">
    <property type="entry name" value="Aspartate Aminotransferase, domain 1"/>
    <property type="match status" value="1"/>
</dbReference>
<keyword evidence="6" id="KW-1185">Reference proteome</keyword>
<dbReference type="GO" id="GO:0000271">
    <property type="term" value="P:polysaccharide biosynthetic process"/>
    <property type="evidence" value="ECO:0007669"/>
    <property type="project" value="TreeGrafter"/>
</dbReference>
<dbReference type="RefSeq" id="WP_166103679.1">
    <property type="nucleotide sequence ID" value="NZ_BMMY01000002.1"/>
</dbReference>
<dbReference type="CDD" id="cd00616">
    <property type="entry name" value="AHBA_syn"/>
    <property type="match status" value="1"/>
</dbReference>
<dbReference type="PIRSF" id="PIRSF000390">
    <property type="entry name" value="PLP_StrS"/>
    <property type="match status" value="1"/>
</dbReference>
<gene>
    <name evidence="5" type="ORF">H9L10_02175</name>
</gene>
<reference evidence="5 6" key="1">
    <citation type="submission" date="2020-08" db="EMBL/GenBank/DDBJ databases">
        <title>Genome sequence of Phycicoccus endophyticus JCM 31784T.</title>
        <authorList>
            <person name="Hyun D.-W."/>
            <person name="Bae J.-W."/>
        </authorList>
    </citation>
    <scope>NUCLEOTIDE SEQUENCE [LARGE SCALE GENOMIC DNA]</scope>
    <source>
        <strain evidence="5 6">JCM 31784</strain>
    </source>
</reference>